<evidence type="ECO:0000313" key="2">
    <source>
        <dbReference type="EMBL" id="QDT45166.1"/>
    </source>
</evidence>
<keyword evidence="3" id="KW-1185">Reference proteome</keyword>
<name>A0A517RMR2_9PLAN</name>
<dbReference type="EMBL" id="CP036269">
    <property type="protein sequence ID" value="QDT45166.1"/>
    <property type="molecule type" value="Genomic_DNA"/>
</dbReference>
<evidence type="ECO:0000313" key="3">
    <source>
        <dbReference type="Proteomes" id="UP000317171"/>
    </source>
</evidence>
<gene>
    <name evidence="2" type="ORF">Pan241w_52850</name>
</gene>
<protein>
    <submittedName>
        <fullName evidence="2">GAF domain protein</fullName>
    </submittedName>
</protein>
<dbReference type="Pfam" id="PF13185">
    <property type="entry name" value="GAF_2"/>
    <property type="match status" value="1"/>
</dbReference>
<reference evidence="2 3" key="1">
    <citation type="submission" date="2019-02" db="EMBL/GenBank/DDBJ databases">
        <title>Deep-cultivation of Planctomycetes and their phenomic and genomic characterization uncovers novel biology.</title>
        <authorList>
            <person name="Wiegand S."/>
            <person name="Jogler M."/>
            <person name="Boedeker C."/>
            <person name="Pinto D."/>
            <person name="Vollmers J."/>
            <person name="Rivas-Marin E."/>
            <person name="Kohn T."/>
            <person name="Peeters S.H."/>
            <person name="Heuer A."/>
            <person name="Rast P."/>
            <person name="Oberbeckmann S."/>
            <person name="Bunk B."/>
            <person name="Jeske O."/>
            <person name="Meyerdierks A."/>
            <person name="Storesund J.E."/>
            <person name="Kallscheuer N."/>
            <person name="Luecker S."/>
            <person name="Lage O.M."/>
            <person name="Pohl T."/>
            <person name="Merkel B.J."/>
            <person name="Hornburger P."/>
            <person name="Mueller R.-W."/>
            <person name="Bruemmer F."/>
            <person name="Labrenz M."/>
            <person name="Spormann A.M."/>
            <person name="Op den Camp H."/>
            <person name="Overmann J."/>
            <person name="Amann R."/>
            <person name="Jetten M.S.M."/>
            <person name="Mascher T."/>
            <person name="Medema M.H."/>
            <person name="Devos D.P."/>
            <person name="Kaster A.-K."/>
            <person name="Ovreas L."/>
            <person name="Rohde M."/>
            <person name="Galperin M.Y."/>
            <person name="Jogler C."/>
        </authorList>
    </citation>
    <scope>NUCLEOTIDE SEQUENCE [LARGE SCALE GENOMIC DNA]</scope>
    <source>
        <strain evidence="2 3">Pan241w</strain>
    </source>
</reference>
<dbReference type="InterPro" id="IPR003018">
    <property type="entry name" value="GAF"/>
</dbReference>
<dbReference type="SUPFAM" id="SSF55781">
    <property type="entry name" value="GAF domain-like"/>
    <property type="match status" value="1"/>
</dbReference>
<dbReference type="RefSeq" id="WP_145221327.1">
    <property type="nucleotide sequence ID" value="NZ_CP036269.1"/>
</dbReference>
<dbReference type="KEGG" id="gaz:Pan241w_52850"/>
<feature type="domain" description="GAF" evidence="1">
    <location>
        <begin position="73"/>
        <end position="226"/>
    </location>
</feature>
<proteinExistence type="predicted"/>
<dbReference type="InterPro" id="IPR029016">
    <property type="entry name" value="GAF-like_dom_sf"/>
</dbReference>
<dbReference type="OrthoDB" id="234745at2"/>
<accession>A0A517RMR2</accession>
<dbReference type="Gene3D" id="3.30.450.40">
    <property type="match status" value="1"/>
</dbReference>
<dbReference type="Proteomes" id="UP000317171">
    <property type="component" value="Chromosome"/>
</dbReference>
<evidence type="ECO:0000259" key="1">
    <source>
        <dbReference type="SMART" id="SM00065"/>
    </source>
</evidence>
<sequence length="237" mass="27011">MNDSHTEGSQNLVEKMIHAYLHSQLSGIPGEKSSDHRSRLSLALSELSQNLDHKFVQMQKLNDDAIHLNSGYFLDETLNRLYDSFRNSIPYDRVSFAVLEEDGRILRAYWERSEANHVYLTAGFKAPMAGSSLQQILESETPRIINCLKKYLQEHPNSKSTRLIYQQGIRSSLTCPIVVQSQPIGFIFFSSFVAYAYRDTHINLLEQIGNQLASLIEKGKTYEGVLAAKCELHRDNE</sequence>
<dbReference type="SMART" id="SM00065">
    <property type="entry name" value="GAF"/>
    <property type="match status" value="1"/>
</dbReference>
<dbReference type="AlphaFoldDB" id="A0A517RMR2"/>
<organism evidence="2 3">
    <name type="scientific">Gimesia alba</name>
    <dbReference type="NCBI Taxonomy" id="2527973"/>
    <lineage>
        <taxon>Bacteria</taxon>
        <taxon>Pseudomonadati</taxon>
        <taxon>Planctomycetota</taxon>
        <taxon>Planctomycetia</taxon>
        <taxon>Planctomycetales</taxon>
        <taxon>Planctomycetaceae</taxon>
        <taxon>Gimesia</taxon>
    </lineage>
</organism>